<name>A0A7Y2EAL8_UNCEI</name>
<feature type="domain" description="ABC transmembrane type-2" evidence="9">
    <location>
        <begin position="176"/>
        <end position="402"/>
    </location>
</feature>
<dbReference type="PANTHER" id="PTHR30294:SF38">
    <property type="entry name" value="TRANSPORT PERMEASE PROTEIN"/>
    <property type="match status" value="1"/>
</dbReference>
<proteinExistence type="inferred from homology"/>
<gene>
    <name evidence="10" type="ORF">HKN21_06385</name>
</gene>
<evidence type="ECO:0000256" key="3">
    <source>
        <dbReference type="ARBA" id="ARBA00022448"/>
    </source>
</evidence>
<evidence type="ECO:0000256" key="5">
    <source>
        <dbReference type="ARBA" id="ARBA00022692"/>
    </source>
</evidence>
<feature type="transmembrane region" description="Helical" evidence="8">
    <location>
        <begin position="20"/>
        <end position="40"/>
    </location>
</feature>
<comment type="caution">
    <text evidence="10">The sequence shown here is derived from an EMBL/GenBank/DDBJ whole genome shotgun (WGS) entry which is preliminary data.</text>
</comment>
<dbReference type="InterPro" id="IPR051449">
    <property type="entry name" value="ABC-2_transporter_component"/>
</dbReference>
<keyword evidence="5 8" id="KW-0812">Transmembrane</keyword>
<feature type="transmembrane region" description="Helical" evidence="8">
    <location>
        <begin position="321"/>
        <end position="340"/>
    </location>
</feature>
<evidence type="ECO:0000259" key="9">
    <source>
        <dbReference type="PROSITE" id="PS51012"/>
    </source>
</evidence>
<dbReference type="InterPro" id="IPR013525">
    <property type="entry name" value="ABC2_TM"/>
</dbReference>
<sequence>MRFLWVSFLKDMRRAFRDPISLLLSVGIPVVIGSLLSLVAGGSNGPAPKAELLVTDQDNSFVSGVFLAAFNQGPLADLIEISMMEEERALRMVNKGDASAFLMIPEGFGQAVLDDLPMELVLRTDPSQTILPAIVTETLGVLVDGTFLLQRTLLNPMSDLDLEGEPQDFALIGTRLEQVFSGAMPYLNPPIIELEILESKEPQKNMSFGTVFLPGLLIMALLFAAQNGSSDVWKEHEKGTLTRTLTTPGRLIQFICGKVLANTVVLLLIGVAFLFFAMLFFGLEVANLPLAVVWLALTGAALYLLFLLIQVISSNSKGGNIITNALVFPFAMIGGSFFPFELMRSGIASVGKQTPNGWALVKFKGILSGSMGPETILPAAVLVLVVIAILFSLCQLRISRGFVGR</sequence>
<evidence type="ECO:0000256" key="4">
    <source>
        <dbReference type="ARBA" id="ARBA00022475"/>
    </source>
</evidence>
<comment type="subcellular location">
    <subcellularLocation>
        <location evidence="1">Cell membrane</location>
        <topology evidence="1">Multi-pass membrane protein</topology>
    </subcellularLocation>
</comment>
<organism evidence="10 11">
    <name type="scientific">Eiseniibacteriota bacterium</name>
    <dbReference type="NCBI Taxonomy" id="2212470"/>
    <lineage>
        <taxon>Bacteria</taxon>
        <taxon>Candidatus Eiseniibacteriota</taxon>
    </lineage>
</organism>
<evidence type="ECO:0000256" key="8">
    <source>
        <dbReference type="SAM" id="Phobius"/>
    </source>
</evidence>
<evidence type="ECO:0000313" key="11">
    <source>
        <dbReference type="Proteomes" id="UP000547674"/>
    </source>
</evidence>
<evidence type="ECO:0000313" key="10">
    <source>
        <dbReference type="EMBL" id="NNF06369.1"/>
    </source>
</evidence>
<evidence type="ECO:0000256" key="6">
    <source>
        <dbReference type="ARBA" id="ARBA00022989"/>
    </source>
</evidence>
<dbReference type="EMBL" id="JABDJR010000240">
    <property type="protein sequence ID" value="NNF06369.1"/>
    <property type="molecule type" value="Genomic_DNA"/>
</dbReference>
<comment type="similarity">
    <text evidence="2">Belongs to the ABC-2 integral membrane protein family.</text>
</comment>
<keyword evidence="6 8" id="KW-1133">Transmembrane helix</keyword>
<evidence type="ECO:0000256" key="1">
    <source>
        <dbReference type="ARBA" id="ARBA00004651"/>
    </source>
</evidence>
<dbReference type="GO" id="GO:0140359">
    <property type="term" value="F:ABC-type transporter activity"/>
    <property type="evidence" value="ECO:0007669"/>
    <property type="project" value="InterPro"/>
</dbReference>
<feature type="transmembrane region" description="Helical" evidence="8">
    <location>
        <begin position="206"/>
        <end position="225"/>
    </location>
</feature>
<protein>
    <submittedName>
        <fullName evidence="10">ABC transporter permease</fullName>
    </submittedName>
</protein>
<dbReference type="Pfam" id="PF12698">
    <property type="entry name" value="ABC2_membrane_3"/>
    <property type="match status" value="1"/>
</dbReference>
<dbReference type="AlphaFoldDB" id="A0A7Y2EAL8"/>
<dbReference type="GO" id="GO:0005886">
    <property type="term" value="C:plasma membrane"/>
    <property type="evidence" value="ECO:0007669"/>
    <property type="project" value="UniProtKB-SubCell"/>
</dbReference>
<dbReference type="InterPro" id="IPR047817">
    <property type="entry name" value="ABC2_TM_bact-type"/>
</dbReference>
<accession>A0A7Y2EAL8</accession>
<keyword evidence="7 8" id="KW-0472">Membrane</keyword>
<dbReference type="Gene3D" id="3.40.1710.10">
    <property type="entry name" value="abc type-2 transporter like domain"/>
    <property type="match status" value="1"/>
</dbReference>
<dbReference type="Proteomes" id="UP000547674">
    <property type="component" value="Unassembled WGS sequence"/>
</dbReference>
<feature type="transmembrane region" description="Helical" evidence="8">
    <location>
        <begin position="259"/>
        <end position="282"/>
    </location>
</feature>
<feature type="transmembrane region" description="Helical" evidence="8">
    <location>
        <begin position="376"/>
        <end position="396"/>
    </location>
</feature>
<reference evidence="10 11" key="1">
    <citation type="submission" date="2020-03" db="EMBL/GenBank/DDBJ databases">
        <title>Metabolic flexibility allows generalist bacteria to become dominant in a frequently disturbed ecosystem.</title>
        <authorList>
            <person name="Chen Y.-J."/>
            <person name="Leung P.M."/>
            <person name="Bay S.K."/>
            <person name="Hugenholtz P."/>
            <person name="Kessler A.J."/>
            <person name="Shelley G."/>
            <person name="Waite D.W."/>
            <person name="Cook P.L."/>
            <person name="Greening C."/>
        </authorList>
    </citation>
    <scope>NUCLEOTIDE SEQUENCE [LARGE SCALE GENOMIC DNA]</scope>
    <source>
        <strain evidence="10">SS_bin_28</strain>
    </source>
</reference>
<evidence type="ECO:0000256" key="2">
    <source>
        <dbReference type="ARBA" id="ARBA00007783"/>
    </source>
</evidence>
<keyword evidence="4" id="KW-1003">Cell membrane</keyword>
<feature type="transmembrane region" description="Helical" evidence="8">
    <location>
        <begin position="288"/>
        <end position="309"/>
    </location>
</feature>
<dbReference type="PROSITE" id="PS51012">
    <property type="entry name" value="ABC_TM2"/>
    <property type="match status" value="1"/>
</dbReference>
<dbReference type="PANTHER" id="PTHR30294">
    <property type="entry name" value="MEMBRANE COMPONENT OF ABC TRANSPORTER YHHJ-RELATED"/>
    <property type="match status" value="1"/>
</dbReference>
<keyword evidence="3" id="KW-0813">Transport</keyword>
<evidence type="ECO:0000256" key="7">
    <source>
        <dbReference type="ARBA" id="ARBA00023136"/>
    </source>
</evidence>